<feature type="active site" description="Nucleophile" evidence="5">
    <location>
        <position position="82"/>
    </location>
</feature>
<dbReference type="InterPro" id="IPR010076">
    <property type="entry name" value="BioH"/>
</dbReference>
<feature type="binding site" evidence="5">
    <location>
        <begin position="82"/>
        <end position="83"/>
    </location>
    <ligand>
        <name>substrate</name>
    </ligand>
</feature>
<comment type="function">
    <text evidence="5">The physiological role of BioH is to remove the methyl group introduced by BioC when the pimeloyl moiety is complete. It allows to synthesize pimeloyl-ACP via the fatty acid synthetic pathway through the hydrolysis of the ester bonds of pimeloyl-ACP esters.</text>
</comment>
<comment type="subcellular location">
    <subcellularLocation>
        <location evidence="5">Cytoplasm</location>
    </subcellularLocation>
</comment>
<comment type="catalytic activity">
    <reaction evidence="5">
        <text>6-carboxyhexanoyl-[ACP] methyl ester + H2O = 6-carboxyhexanoyl-[ACP] + methanol + H(+)</text>
        <dbReference type="Rhea" id="RHEA:42700"/>
        <dbReference type="Rhea" id="RHEA-COMP:9955"/>
        <dbReference type="Rhea" id="RHEA-COMP:10186"/>
        <dbReference type="ChEBI" id="CHEBI:15377"/>
        <dbReference type="ChEBI" id="CHEBI:15378"/>
        <dbReference type="ChEBI" id="CHEBI:17790"/>
        <dbReference type="ChEBI" id="CHEBI:78846"/>
        <dbReference type="ChEBI" id="CHEBI:82735"/>
        <dbReference type="EC" id="3.1.1.85"/>
    </reaction>
</comment>
<keyword evidence="1 5" id="KW-0719">Serine esterase</keyword>
<sequence length="254" mass="29211">MSKLYWKILGKGSKNIVLLHGWGLTSQVWNTIIPKILDKFRIYLVDLPGYGKNRDIVPTNIKSIADIIWENAPKNSIWLGWSLGGLVASRIALDHPQEVIGLITVASSPYFVADNYGWPGISKKVLFNFEYKLVNNFQRTAEQFLILQTLGTKTSRNDFIFLKNLILKQQVPKIEILNLGLTLLRTEDLRDELKNLSIPFLRVYGYLDNLVPRKVSLLLDKLYPNSLSIIMRNSAHAPFISHPDEFCRYIYDYI</sequence>
<evidence type="ECO:0000256" key="1">
    <source>
        <dbReference type="ARBA" id="ARBA00022487"/>
    </source>
</evidence>
<dbReference type="Proteomes" id="UP000242301">
    <property type="component" value="Unassembled WGS sequence"/>
</dbReference>
<dbReference type="AlphaFoldDB" id="A0A0M6W9N2"/>
<feature type="binding site" evidence="5">
    <location>
        <position position="236"/>
    </location>
    <ligand>
        <name>substrate</name>
    </ligand>
</feature>
<keyword evidence="3 5" id="KW-0093">Biotin biosynthesis</keyword>
<evidence type="ECO:0000256" key="2">
    <source>
        <dbReference type="ARBA" id="ARBA00022490"/>
    </source>
</evidence>
<reference evidence="8" key="1">
    <citation type="submission" date="2015-05" db="EMBL/GenBank/DDBJ databases">
        <authorList>
            <person name="Manzano-Marin A."/>
        </authorList>
    </citation>
    <scope>NUCLEOTIDE SEQUENCE [LARGE SCALE GENOMIC DNA]</scope>
    <source>
        <strain evidence="8">officinalis</strain>
    </source>
</reference>
<comment type="subunit">
    <text evidence="5">Monomer.</text>
</comment>
<dbReference type="SUPFAM" id="SSF53474">
    <property type="entry name" value="alpha/beta-Hydrolases"/>
    <property type="match status" value="1"/>
</dbReference>
<evidence type="ECO:0000256" key="5">
    <source>
        <dbReference type="HAMAP-Rule" id="MF_01260"/>
    </source>
</evidence>
<evidence type="ECO:0000256" key="3">
    <source>
        <dbReference type="ARBA" id="ARBA00022756"/>
    </source>
</evidence>
<feature type="domain" description="AB hydrolase-1" evidence="6">
    <location>
        <begin position="15"/>
        <end position="243"/>
    </location>
</feature>
<feature type="active site" evidence="5">
    <location>
        <position position="236"/>
    </location>
</feature>
<dbReference type="Pfam" id="PF00561">
    <property type="entry name" value="Abhydrolase_1"/>
    <property type="match status" value="1"/>
</dbReference>
<dbReference type="STRING" id="1715285.SOFFGTOCOR_0619"/>
<accession>A0A0M6W9N2</accession>
<evidence type="ECO:0000256" key="4">
    <source>
        <dbReference type="ARBA" id="ARBA00022801"/>
    </source>
</evidence>
<feature type="active site" evidence="5">
    <location>
        <position position="208"/>
    </location>
</feature>
<protein>
    <recommendedName>
        <fullName evidence="5">Pimeloyl-[acyl-carrier protein] methyl ester esterase</fullName>
        <ecNumber evidence="5">3.1.1.85</ecNumber>
    </recommendedName>
    <alternativeName>
        <fullName evidence="5">Biotin synthesis protein BioH</fullName>
    </alternativeName>
    <alternativeName>
        <fullName evidence="5">Carboxylesterase BioH</fullName>
    </alternativeName>
</protein>
<dbReference type="NCBIfam" id="TIGR01738">
    <property type="entry name" value="bioH"/>
    <property type="match status" value="1"/>
</dbReference>
<feature type="binding site" evidence="5">
    <location>
        <begin position="144"/>
        <end position="148"/>
    </location>
    <ligand>
        <name>substrate</name>
    </ligand>
</feature>
<dbReference type="GO" id="GO:0016020">
    <property type="term" value="C:membrane"/>
    <property type="evidence" value="ECO:0007669"/>
    <property type="project" value="TreeGrafter"/>
</dbReference>
<comment type="pathway">
    <text evidence="5">Cofactor biosynthesis; biotin biosynthesis.</text>
</comment>
<dbReference type="PANTHER" id="PTHR43798">
    <property type="entry name" value="MONOACYLGLYCEROL LIPASE"/>
    <property type="match status" value="1"/>
</dbReference>
<dbReference type="Gene3D" id="3.40.50.1820">
    <property type="entry name" value="alpha/beta hydrolase"/>
    <property type="match status" value="1"/>
</dbReference>
<evidence type="ECO:0000259" key="6">
    <source>
        <dbReference type="Pfam" id="PF00561"/>
    </source>
</evidence>
<dbReference type="EC" id="3.1.1.85" evidence="5"/>
<organism evidence="7 8">
    <name type="scientific">Candidatus Providencia siddallii</name>
    <dbReference type="NCBI Taxonomy" id="1715285"/>
    <lineage>
        <taxon>Bacteria</taxon>
        <taxon>Pseudomonadati</taxon>
        <taxon>Pseudomonadota</taxon>
        <taxon>Gammaproteobacteria</taxon>
        <taxon>Enterobacterales</taxon>
        <taxon>Morganellaceae</taxon>
        <taxon>Providencia</taxon>
    </lineage>
</organism>
<dbReference type="InterPro" id="IPR029058">
    <property type="entry name" value="AB_hydrolase_fold"/>
</dbReference>
<dbReference type="PANTHER" id="PTHR43798:SF31">
    <property type="entry name" value="AB HYDROLASE SUPERFAMILY PROTEIN YCLE"/>
    <property type="match status" value="1"/>
</dbReference>
<keyword evidence="8" id="KW-1185">Reference proteome</keyword>
<feature type="binding site" evidence="5">
    <location>
        <position position="22"/>
    </location>
    <ligand>
        <name>substrate</name>
    </ligand>
</feature>
<dbReference type="GO" id="GO:0005737">
    <property type="term" value="C:cytoplasm"/>
    <property type="evidence" value="ECO:0007669"/>
    <property type="project" value="UniProtKB-SubCell"/>
</dbReference>
<comment type="similarity">
    <text evidence="5">Belongs to the AB hydrolase superfamily. Carboxylesterase BioH family.</text>
</comment>
<dbReference type="UniPathway" id="UPA00078"/>
<proteinExistence type="inferred from homology"/>
<evidence type="ECO:0000313" key="8">
    <source>
        <dbReference type="Proteomes" id="UP000242301"/>
    </source>
</evidence>
<dbReference type="InterPro" id="IPR050266">
    <property type="entry name" value="AB_hydrolase_sf"/>
</dbReference>
<dbReference type="GO" id="GO:0009102">
    <property type="term" value="P:biotin biosynthetic process"/>
    <property type="evidence" value="ECO:0007669"/>
    <property type="project" value="UniProtKB-UniRule"/>
</dbReference>
<dbReference type="EMBL" id="CVRF01000003">
    <property type="protein sequence ID" value="CRK86017.1"/>
    <property type="molecule type" value="Genomic_DNA"/>
</dbReference>
<name>A0A0M6W9N2_9GAMM</name>
<gene>
    <name evidence="5 7" type="primary">bioH</name>
    <name evidence="7" type="ORF">SOFFGTOCOR_0619</name>
</gene>
<dbReference type="InterPro" id="IPR000073">
    <property type="entry name" value="AB_hydrolase_1"/>
</dbReference>
<evidence type="ECO:0000313" key="7">
    <source>
        <dbReference type="EMBL" id="CRK86017.1"/>
    </source>
</evidence>
<dbReference type="HAMAP" id="MF_01260">
    <property type="entry name" value="Carboxylester"/>
    <property type="match status" value="1"/>
</dbReference>
<keyword evidence="2 5" id="KW-0963">Cytoplasm</keyword>
<keyword evidence="4 5" id="KW-0378">Hydrolase</keyword>
<dbReference type="GO" id="GO:0090499">
    <property type="term" value="F:pimelyl-[acyl-carrier protein] methyl ester esterase activity"/>
    <property type="evidence" value="ECO:0007669"/>
    <property type="project" value="UniProtKB-EC"/>
</dbReference>